<dbReference type="GO" id="GO:0016410">
    <property type="term" value="F:N-acyltransferase activity"/>
    <property type="evidence" value="ECO:0007669"/>
    <property type="project" value="TreeGrafter"/>
</dbReference>
<dbReference type="Pfam" id="PF13523">
    <property type="entry name" value="Acetyltransf_8"/>
    <property type="match status" value="1"/>
</dbReference>
<gene>
    <name evidence="2" type="ORF">N7494_004570</name>
</gene>
<dbReference type="AlphaFoldDB" id="A0AAD6D0V6"/>
<comment type="similarity">
    <text evidence="1">Belongs to the lysine N-acyltransferase MbtK family.</text>
</comment>
<dbReference type="PANTHER" id="PTHR31438">
    <property type="entry name" value="LYSINE N-ACYLTRANSFERASE C17G9.06C-RELATED"/>
    <property type="match status" value="1"/>
</dbReference>
<evidence type="ECO:0000313" key="2">
    <source>
        <dbReference type="EMBL" id="KAJ5546985.1"/>
    </source>
</evidence>
<organism evidence="2 3">
    <name type="scientific">Penicillium frequentans</name>
    <dbReference type="NCBI Taxonomy" id="3151616"/>
    <lineage>
        <taxon>Eukaryota</taxon>
        <taxon>Fungi</taxon>
        <taxon>Dikarya</taxon>
        <taxon>Ascomycota</taxon>
        <taxon>Pezizomycotina</taxon>
        <taxon>Eurotiomycetes</taxon>
        <taxon>Eurotiomycetidae</taxon>
        <taxon>Eurotiales</taxon>
        <taxon>Aspergillaceae</taxon>
        <taxon>Penicillium</taxon>
    </lineage>
</organism>
<sequence>MWSANTKIRLPYPFLTTFHLVPSHDAQKNEVFQLSEEEGFAGEAPLPVELHHDNISFTRPRGSTSTGLPAITALRQQGPRQGPVSICAWSSTGVVTLNHIWLVLYTIFTIEPDLETFRLQLKGPGSDTISKDLLLSMVALDSGGGSVIFRNSFWQGCASPLGSHSIWTASTKSAVPHVHYVTTSTTTICRSHPLRPPKSASGSIAYSRYIPSLDKVFSLVVIDHQDPTHVEFFHQSRRTSSPTRDLGMQGDSLEEDYEYLRGQNDDAHTIGLLGQFDGTLFGYFEVFWAKEDPLGVASDAGDFDRGLKTSIGYSSFKSRRWLQACWSSLLHYIFLDEHRTENIIGDGVWGHELLGDASFELLEDEMVQLPHQRVHLTRYSRELFFSLCPFDGVLEDVNLQLPSRL</sequence>
<comment type="caution">
    <text evidence="2">The sequence shown here is derived from an EMBL/GenBank/DDBJ whole genome shotgun (WGS) entry which is preliminary data.</text>
</comment>
<dbReference type="Proteomes" id="UP001220324">
    <property type="component" value="Unassembled WGS sequence"/>
</dbReference>
<accession>A0AAD6D0V6</accession>
<dbReference type="InterPro" id="IPR016181">
    <property type="entry name" value="Acyl_CoA_acyltransferase"/>
</dbReference>
<dbReference type="EMBL" id="JAQIZZ010000003">
    <property type="protein sequence ID" value="KAJ5546985.1"/>
    <property type="molecule type" value="Genomic_DNA"/>
</dbReference>
<protein>
    <recommendedName>
        <fullName evidence="4">Acyltransferase MbtK/IucB-like conserved domain-containing protein</fullName>
    </recommendedName>
</protein>
<evidence type="ECO:0000256" key="1">
    <source>
        <dbReference type="ARBA" id="ARBA00009893"/>
    </source>
</evidence>
<reference evidence="2 3" key="1">
    <citation type="journal article" date="2023" name="IMA Fungus">
        <title>Comparative genomic study of the Penicillium genus elucidates a diverse pangenome and 15 lateral gene transfer events.</title>
        <authorList>
            <person name="Petersen C."/>
            <person name="Sorensen T."/>
            <person name="Nielsen M.R."/>
            <person name="Sondergaard T.E."/>
            <person name="Sorensen J.L."/>
            <person name="Fitzpatrick D.A."/>
            <person name="Frisvad J.C."/>
            <person name="Nielsen K.L."/>
        </authorList>
    </citation>
    <scope>NUCLEOTIDE SEQUENCE [LARGE SCALE GENOMIC DNA]</scope>
    <source>
        <strain evidence="2 3">IBT 35679</strain>
    </source>
</reference>
<dbReference type="Gene3D" id="3.40.630.30">
    <property type="match status" value="1"/>
</dbReference>
<evidence type="ECO:0008006" key="4">
    <source>
        <dbReference type="Google" id="ProtNLM"/>
    </source>
</evidence>
<name>A0AAD6D0V6_9EURO</name>
<dbReference type="PANTHER" id="PTHR31438:SF1">
    <property type="entry name" value="LYSINE N-ACYLTRANSFERASE C17G9.06C-RELATED"/>
    <property type="match status" value="1"/>
</dbReference>
<dbReference type="SUPFAM" id="SSF55729">
    <property type="entry name" value="Acyl-CoA N-acyltransferases (Nat)"/>
    <property type="match status" value="1"/>
</dbReference>
<keyword evidence="3" id="KW-1185">Reference proteome</keyword>
<proteinExistence type="inferred from homology"/>
<evidence type="ECO:0000313" key="3">
    <source>
        <dbReference type="Proteomes" id="UP001220324"/>
    </source>
</evidence>